<dbReference type="Pfam" id="PF07549">
    <property type="entry name" value="Sec_GG"/>
    <property type="match status" value="1"/>
</dbReference>
<dbReference type="HOGENOM" id="CLU_050012_0_1_9"/>
<dbReference type="FunFam" id="1.20.1640.10:FF:000024">
    <property type="entry name" value="Multifunctional fusion protein"/>
    <property type="match status" value="1"/>
</dbReference>
<dbReference type="NCBIfam" id="TIGR00966">
    <property type="entry name" value="transloc_SecF"/>
    <property type="match status" value="1"/>
</dbReference>
<keyword evidence="4 12" id="KW-0812">Transmembrane</keyword>
<evidence type="ECO:0000256" key="9">
    <source>
        <dbReference type="ARBA" id="ARBA00059018"/>
    </source>
</evidence>
<dbReference type="PATRIC" id="fig|1286171.3.peg.922"/>
<dbReference type="PRINTS" id="PR01755">
    <property type="entry name" value="SECFTRNLCASE"/>
</dbReference>
<gene>
    <name evidence="12 14" type="primary">secF</name>
    <name evidence="14" type="ORF">EAL2_c09720</name>
</gene>
<proteinExistence type="inferred from homology"/>
<dbReference type="InterPro" id="IPR005665">
    <property type="entry name" value="SecF_bac"/>
</dbReference>
<dbReference type="KEGG" id="eac:EAL2_c09720"/>
<feature type="transmembrane region" description="Helical" evidence="12">
    <location>
        <begin position="178"/>
        <end position="199"/>
    </location>
</feature>
<feature type="transmembrane region" description="Helical" evidence="12">
    <location>
        <begin position="127"/>
        <end position="144"/>
    </location>
</feature>
<evidence type="ECO:0000256" key="7">
    <source>
        <dbReference type="ARBA" id="ARBA00023010"/>
    </source>
</evidence>
<reference evidence="14 15" key="1">
    <citation type="journal article" date="2014" name="Genome Announc.">
        <title>Complete Genome Sequence of Amino Acid-Utilizing Eubacterium acidaminophilum al-2 (DSM 3953).</title>
        <authorList>
            <person name="Poehlein A."/>
            <person name="Andreesen J.R."/>
            <person name="Daniel R."/>
        </authorList>
    </citation>
    <scope>NUCLEOTIDE SEQUENCE [LARGE SCALE GENOMIC DNA]</scope>
    <source>
        <strain evidence="14 15">DSM 3953</strain>
    </source>
</reference>
<dbReference type="RefSeq" id="WP_025435283.1">
    <property type="nucleotide sequence ID" value="NZ_CP007452.1"/>
</dbReference>
<dbReference type="STRING" id="1286171.EAL2_c09720"/>
<evidence type="ECO:0000256" key="6">
    <source>
        <dbReference type="ARBA" id="ARBA00022989"/>
    </source>
</evidence>
<evidence type="ECO:0000259" key="13">
    <source>
        <dbReference type="Pfam" id="PF02355"/>
    </source>
</evidence>
<dbReference type="EMBL" id="CP007452">
    <property type="protein sequence ID" value="AHM56271.1"/>
    <property type="molecule type" value="Genomic_DNA"/>
</dbReference>
<feature type="transmembrane region" description="Helical" evidence="12">
    <location>
        <begin position="258"/>
        <end position="280"/>
    </location>
</feature>
<dbReference type="GO" id="GO:0005886">
    <property type="term" value="C:plasma membrane"/>
    <property type="evidence" value="ECO:0007669"/>
    <property type="project" value="UniProtKB-SubCell"/>
</dbReference>
<dbReference type="HAMAP" id="MF_01464_B">
    <property type="entry name" value="SecF_B"/>
    <property type="match status" value="1"/>
</dbReference>
<dbReference type="GO" id="GO:0006605">
    <property type="term" value="P:protein targeting"/>
    <property type="evidence" value="ECO:0007669"/>
    <property type="project" value="UniProtKB-UniRule"/>
</dbReference>
<evidence type="ECO:0000256" key="8">
    <source>
        <dbReference type="ARBA" id="ARBA00023136"/>
    </source>
</evidence>
<dbReference type="GO" id="GO:0065002">
    <property type="term" value="P:intracellular protein transmembrane transport"/>
    <property type="evidence" value="ECO:0007669"/>
    <property type="project" value="UniProtKB-UniRule"/>
</dbReference>
<feature type="domain" description="Protein export membrane protein SecD/SecF C-terminal" evidence="13">
    <location>
        <begin position="106"/>
        <end position="282"/>
    </location>
</feature>
<dbReference type="InterPro" id="IPR048634">
    <property type="entry name" value="SecD_SecF_C"/>
</dbReference>
<accession>W8U5R5</accession>
<comment type="subunit">
    <text evidence="12">Forms a complex with SecD. Part of the essential Sec protein translocation apparatus which comprises SecA, SecYEG and auxiliary proteins SecDF. Other proteins may also be involved.</text>
</comment>
<comment type="subcellular location">
    <subcellularLocation>
        <location evidence="1 12">Cell membrane</location>
        <topology evidence="1 12">Multi-pass membrane protein</topology>
    </subcellularLocation>
</comment>
<keyword evidence="7 12" id="KW-0811">Translocation</keyword>
<organism evidence="14 15">
    <name type="scientific">Peptoclostridium acidaminophilum DSM 3953</name>
    <dbReference type="NCBI Taxonomy" id="1286171"/>
    <lineage>
        <taxon>Bacteria</taxon>
        <taxon>Bacillati</taxon>
        <taxon>Bacillota</taxon>
        <taxon>Clostridia</taxon>
        <taxon>Peptostreptococcales</taxon>
        <taxon>Peptoclostridiaceae</taxon>
        <taxon>Peptoclostridium</taxon>
    </lineage>
</organism>
<evidence type="ECO:0000313" key="14">
    <source>
        <dbReference type="EMBL" id="AHM56271.1"/>
    </source>
</evidence>
<dbReference type="InterPro" id="IPR022813">
    <property type="entry name" value="SecD/SecF_arch_bac"/>
</dbReference>
<evidence type="ECO:0000256" key="5">
    <source>
        <dbReference type="ARBA" id="ARBA00022927"/>
    </source>
</evidence>
<keyword evidence="5 12" id="KW-0653">Protein transport</keyword>
<comment type="similarity">
    <text evidence="11">In the N-terminal section; belongs to the SecD/SecF family. SecD subfamily.</text>
</comment>
<comment type="similarity">
    <text evidence="12">Belongs to the SecD/SecF family. SecF subfamily.</text>
</comment>
<dbReference type="GO" id="GO:0015450">
    <property type="term" value="F:protein-transporting ATPase activity"/>
    <property type="evidence" value="ECO:0007669"/>
    <property type="project" value="InterPro"/>
</dbReference>
<evidence type="ECO:0000256" key="4">
    <source>
        <dbReference type="ARBA" id="ARBA00022692"/>
    </source>
</evidence>
<evidence type="ECO:0000256" key="1">
    <source>
        <dbReference type="ARBA" id="ARBA00004651"/>
    </source>
</evidence>
<dbReference type="InterPro" id="IPR022646">
    <property type="entry name" value="SecD/SecF_CS"/>
</dbReference>
<keyword evidence="2 12" id="KW-0813">Transport</keyword>
<dbReference type="NCBIfam" id="TIGR00916">
    <property type="entry name" value="2A0604s01"/>
    <property type="match status" value="1"/>
</dbReference>
<dbReference type="SUPFAM" id="SSF82866">
    <property type="entry name" value="Multidrug efflux transporter AcrB transmembrane domain"/>
    <property type="match status" value="1"/>
</dbReference>
<dbReference type="PANTHER" id="PTHR30081:SF8">
    <property type="entry name" value="PROTEIN TRANSLOCASE SUBUNIT SECF"/>
    <property type="match status" value="1"/>
</dbReference>
<dbReference type="InterPro" id="IPR055344">
    <property type="entry name" value="SecD_SecF_C_bact"/>
</dbReference>
<evidence type="ECO:0000256" key="10">
    <source>
        <dbReference type="ARBA" id="ARBA00060856"/>
    </source>
</evidence>
<keyword evidence="6 12" id="KW-1133">Transmembrane helix</keyword>
<feature type="transmembrane region" description="Helical" evidence="12">
    <location>
        <begin position="226"/>
        <end position="246"/>
    </location>
</feature>
<evidence type="ECO:0000313" key="15">
    <source>
        <dbReference type="Proteomes" id="UP000019591"/>
    </source>
</evidence>
<dbReference type="Gene3D" id="1.20.1640.10">
    <property type="entry name" value="Multidrug efflux transporter AcrB transmembrane domain"/>
    <property type="match status" value="1"/>
</dbReference>
<dbReference type="Proteomes" id="UP000019591">
    <property type="component" value="Chromosome"/>
</dbReference>
<dbReference type="InterPro" id="IPR022645">
    <property type="entry name" value="SecD/SecF_bac"/>
</dbReference>
<protein>
    <recommendedName>
        <fullName evidence="12">Protein-export membrane protein SecF</fullName>
    </recommendedName>
</protein>
<evidence type="ECO:0000256" key="12">
    <source>
        <dbReference type="HAMAP-Rule" id="MF_01464"/>
    </source>
</evidence>
<evidence type="ECO:0000256" key="2">
    <source>
        <dbReference type="ARBA" id="ARBA00022448"/>
    </source>
</evidence>
<feature type="transmembrane region" description="Helical" evidence="12">
    <location>
        <begin position="151"/>
        <end position="172"/>
    </location>
</feature>
<dbReference type="GO" id="GO:0043952">
    <property type="term" value="P:protein transport by the Sec complex"/>
    <property type="evidence" value="ECO:0007669"/>
    <property type="project" value="UniProtKB-UniRule"/>
</dbReference>
<name>W8U5R5_PEPAC</name>
<feature type="transmembrane region" description="Helical" evidence="12">
    <location>
        <begin position="9"/>
        <end position="34"/>
    </location>
</feature>
<dbReference type="PANTHER" id="PTHR30081">
    <property type="entry name" value="PROTEIN-EXPORT MEMBRANE PROTEIN SEC"/>
    <property type="match status" value="1"/>
</dbReference>
<evidence type="ECO:0000256" key="3">
    <source>
        <dbReference type="ARBA" id="ARBA00022475"/>
    </source>
</evidence>
<comment type="function">
    <text evidence="9 12">Part of the Sec protein translocase complex. Interacts with the SecYEG preprotein conducting channel. SecDF uses the proton motive force (PMF) to complete protein translocation after the ATP-dependent function of SecA.</text>
</comment>
<dbReference type="Pfam" id="PF02355">
    <property type="entry name" value="SecD_SecF_C"/>
    <property type="match status" value="1"/>
</dbReference>
<comment type="similarity">
    <text evidence="10">In the C-terminal section; belongs to the SecD/SecF family. SecF subfamily.</text>
</comment>
<keyword evidence="15" id="KW-1185">Reference proteome</keyword>
<keyword evidence="8 12" id="KW-0472">Membrane</keyword>
<sequence>MKIIEKKKIWFGASAAFIVAGLIAALLFGFNYGIDFTGGTVMEMNLHKNVSIAEIKEMSKEIDSNITINKLGADKTVVQLKTIKDMDSQKINGFFETFKAKYNLEDTDLLKAEQIGPSVGNEIKNKAMLAVFVSTIFMLIYISFRFELSYGVAAIVSLVHDVLFMLAFYALFRIPLNSTFIAAILTVVGYSINDTIVVFDRIRENIGNYKKSEYATLANDSIKQTLIRTMNTSLTTIVTISALYIFGVDAIKEFTLPLIAGIMVGTYSSIFIASPVWVSFKQKQKFS</sequence>
<dbReference type="AlphaFoldDB" id="W8U5R5"/>
<dbReference type="eggNOG" id="COG0341">
    <property type="taxonomic scope" value="Bacteria"/>
</dbReference>
<evidence type="ECO:0000256" key="11">
    <source>
        <dbReference type="ARBA" id="ARBA00061053"/>
    </source>
</evidence>
<keyword evidence="3 12" id="KW-1003">Cell membrane</keyword>